<name>A0A399RT49_9PROT</name>
<sequence length="156" mass="16739">MAQNAQTYVANGRYATDYEVGSWPDSDRARQTDYLEQRYMASDELLGGPVAKPGEPRFGRAAVAEVGSIRPELRLASAEIRSDVARSEPAAPTGPKAGMRVESAYGDDIGSVAMVQSEDGEVDAVWVRITTGTATDLVQVTRDRFDVDGGRIIVSG</sequence>
<feature type="region of interest" description="Disordered" evidence="1">
    <location>
        <begin position="80"/>
        <end position="99"/>
    </location>
</feature>
<organism evidence="2 3">
    <name type="scientific">Henriciella algicola</name>
    <dbReference type="NCBI Taxonomy" id="1608422"/>
    <lineage>
        <taxon>Bacteria</taxon>
        <taxon>Pseudomonadati</taxon>
        <taxon>Pseudomonadota</taxon>
        <taxon>Alphaproteobacteria</taxon>
        <taxon>Hyphomonadales</taxon>
        <taxon>Hyphomonadaceae</taxon>
        <taxon>Henriciella</taxon>
    </lineage>
</organism>
<dbReference type="EMBL" id="QWGA01000002">
    <property type="protein sequence ID" value="RIJ33229.1"/>
    <property type="molecule type" value="Genomic_DNA"/>
</dbReference>
<reference evidence="2 3" key="1">
    <citation type="submission" date="2018-08" db="EMBL/GenBank/DDBJ databases">
        <title>Henriciella mobilis sp. nov., isolated from seawater.</title>
        <authorList>
            <person name="Cheng H."/>
            <person name="Wu Y.-H."/>
            <person name="Xu X.-W."/>
            <person name="Guo L.-L."/>
        </authorList>
    </citation>
    <scope>NUCLEOTIDE SEQUENCE [LARGE SCALE GENOMIC DNA]</scope>
    <source>
        <strain evidence="2 3">CCUG67844</strain>
    </source>
</reference>
<evidence type="ECO:0000313" key="2">
    <source>
        <dbReference type="EMBL" id="RIJ33229.1"/>
    </source>
</evidence>
<evidence type="ECO:0000256" key="1">
    <source>
        <dbReference type="SAM" id="MobiDB-lite"/>
    </source>
</evidence>
<gene>
    <name evidence="2" type="ORF">D1222_00285</name>
</gene>
<comment type="caution">
    <text evidence="2">The sequence shown here is derived from an EMBL/GenBank/DDBJ whole genome shotgun (WGS) entry which is preliminary data.</text>
</comment>
<evidence type="ECO:0000313" key="3">
    <source>
        <dbReference type="Proteomes" id="UP000265845"/>
    </source>
</evidence>
<protein>
    <submittedName>
        <fullName evidence="2">Uncharacterized protein</fullName>
    </submittedName>
</protein>
<dbReference type="Proteomes" id="UP000265845">
    <property type="component" value="Unassembled WGS sequence"/>
</dbReference>
<keyword evidence="3" id="KW-1185">Reference proteome</keyword>
<accession>A0A399RT49</accession>
<proteinExistence type="predicted"/>
<dbReference type="AlphaFoldDB" id="A0A399RT49"/>